<dbReference type="InterPro" id="IPR010730">
    <property type="entry name" value="HET"/>
</dbReference>
<sequence length="602" mass="69149">MEQSDGHSWPIYNSLSLRQNQFRLLKLHPASVQQAPILIDLFNVDDESSELPEYDAISYRWGDPNNRRPLTANGKQILVTSSLHTALAYMRDKLLTKILWIDGVCINQDDTVERSQQVLKMGSIFSGAQCVRIFIGEAEDGDNMAHAMDLLSTLDTLGNRLRFIERVRVDQDGSRGLINMLRRPYWQRMWMFQEIVLSRKAVVHCGLHTIPWDNLRRLNTISGDPEMWFEAQVRCDWILELRRALFNIAHFFINKSEAQDIRNVLEPTRRLQCWDPRDALFAFIGVCHNIPIRADYSRSAQDVYIEFTRKLLQDGYDMSLLLTAGSWHPENGPNLNLPSWVPDYRGTHGVDIRYLAASHLEYFNASLGRKSPVRFPLLLGLAGPNDHSGRILGSQYKMATRGVLFDTVQTITALEKVQDSPRSLLRLTEPEGFGTSTFKEEYHAQVLFRIIIFDDKTFHKRGSRNLGYKSGNERYIRLALGLKIGDRTLRQHYEHLLETDLGQLEWHYREYLIRSKETSERSSSTFFVTKDNNIGKGPRDLDQGDRVAVIYGCRIPMLLRPSGTRYQLVGPCYIYGAMVGEIIKQSSVAGTSKFEETKILLV</sequence>
<organism evidence="2 3">
    <name type="scientific">Apiospora saccharicola</name>
    <dbReference type="NCBI Taxonomy" id="335842"/>
    <lineage>
        <taxon>Eukaryota</taxon>
        <taxon>Fungi</taxon>
        <taxon>Dikarya</taxon>
        <taxon>Ascomycota</taxon>
        <taxon>Pezizomycotina</taxon>
        <taxon>Sordariomycetes</taxon>
        <taxon>Xylariomycetidae</taxon>
        <taxon>Amphisphaeriales</taxon>
        <taxon>Apiosporaceae</taxon>
        <taxon>Apiospora</taxon>
    </lineage>
</organism>
<dbReference type="Pfam" id="PF06985">
    <property type="entry name" value="HET"/>
    <property type="match status" value="1"/>
</dbReference>
<comment type="caution">
    <text evidence="2">The sequence shown here is derived from an EMBL/GenBank/DDBJ whole genome shotgun (WGS) entry which is preliminary data.</text>
</comment>
<dbReference type="PANTHER" id="PTHR24148">
    <property type="entry name" value="ANKYRIN REPEAT DOMAIN-CONTAINING PROTEIN 39 HOMOLOG-RELATED"/>
    <property type="match status" value="1"/>
</dbReference>
<dbReference type="Pfam" id="PF26639">
    <property type="entry name" value="Het-6_barrel"/>
    <property type="match status" value="1"/>
</dbReference>
<dbReference type="PANTHER" id="PTHR24148:SF64">
    <property type="entry name" value="HETEROKARYON INCOMPATIBILITY DOMAIN-CONTAINING PROTEIN"/>
    <property type="match status" value="1"/>
</dbReference>
<dbReference type="EMBL" id="JAQQWM010000006">
    <property type="protein sequence ID" value="KAK8060762.1"/>
    <property type="molecule type" value="Genomic_DNA"/>
</dbReference>
<evidence type="ECO:0000313" key="2">
    <source>
        <dbReference type="EMBL" id="KAK8060762.1"/>
    </source>
</evidence>
<dbReference type="Proteomes" id="UP001446871">
    <property type="component" value="Unassembled WGS sequence"/>
</dbReference>
<proteinExistence type="predicted"/>
<name>A0ABR1UPB2_9PEZI</name>
<evidence type="ECO:0000313" key="3">
    <source>
        <dbReference type="Proteomes" id="UP001446871"/>
    </source>
</evidence>
<dbReference type="InterPro" id="IPR052895">
    <property type="entry name" value="HetReg/Transcr_Mod"/>
</dbReference>
<reference evidence="2 3" key="1">
    <citation type="submission" date="2023-01" db="EMBL/GenBank/DDBJ databases">
        <title>Analysis of 21 Apiospora genomes using comparative genomics revels a genus with tremendous synthesis potential of carbohydrate active enzymes and secondary metabolites.</title>
        <authorList>
            <person name="Sorensen T."/>
        </authorList>
    </citation>
    <scope>NUCLEOTIDE SEQUENCE [LARGE SCALE GENOMIC DNA]</scope>
    <source>
        <strain evidence="2 3">CBS 83171</strain>
    </source>
</reference>
<feature type="domain" description="Heterokaryon incompatibility" evidence="1">
    <location>
        <begin position="54"/>
        <end position="194"/>
    </location>
</feature>
<gene>
    <name evidence="2" type="ORF">PG996_010692</name>
</gene>
<evidence type="ECO:0000259" key="1">
    <source>
        <dbReference type="Pfam" id="PF06985"/>
    </source>
</evidence>
<accession>A0ABR1UPB2</accession>
<protein>
    <submittedName>
        <fullName evidence="2">Heterokaryon incompatibility protein 6-OR allele</fullName>
    </submittedName>
</protein>
<keyword evidence="3" id="KW-1185">Reference proteome</keyword>